<evidence type="ECO:0000313" key="6">
    <source>
        <dbReference type="EMBL" id="ACJ75561.1"/>
    </source>
</evidence>
<dbReference type="SUPFAM" id="SSF51206">
    <property type="entry name" value="cAMP-binding domain-like"/>
    <property type="match status" value="1"/>
</dbReference>
<reference evidence="6 7" key="1">
    <citation type="journal article" date="2009" name="J. Bacteriol.">
        <title>The genome of Thermosipho africanus TCF52B: lateral genetic connections to the Firmicutes and Archaea.</title>
        <authorList>
            <person name="Nesboe C.L."/>
            <person name="Bapteste E."/>
            <person name="Curtis B."/>
            <person name="Dahle H."/>
            <person name="Lopez P."/>
            <person name="Macleod D."/>
            <person name="Dlutek M."/>
            <person name="Bowman S."/>
            <person name="Zhaxybayeva O."/>
            <person name="Birkeland N.-K."/>
            <person name="Doolittle W.F."/>
        </authorList>
    </citation>
    <scope>NUCLEOTIDE SEQUENCE [LARGE SCALE GENOMIC DNA]</scope>
    <source>
        <strain evidence="6 7">TCF52B</strain>
    </source>
</reference>
<dbReference type="InterPro" id="IPR000595">
    <property type="entry name" value="cNMP-bd_dom"/>
</dbReference>
<dbReference type="PROSITE" id="PS51063">
    <property type="entry name" value="HTH_CRP_2"/>
    <property type="match status" value="1"/>
</dbReference>
<dbReference type="SMART" id="SM00419">
    <property type="entry name" value="HTH_CRP"/>
    <property type="match status" value="1"/>
</dbReference>
<dbReference type="InterPro" id="IPR012318">
    <property type="entry name" value="HTH_CRP"/>
</dbReference>
<dbReference type="PROSITE" id="PS50042">
    <property type="entry name" value="CNMP_BINDING_3"/>
    <property type="match status" value="1"/>
</dbReference>
<dbReference type="Pfam" id="PF13545">
    <property type="entry name" value="HTH_Crp_2"/>
    <property type="match status" value="1"/>
</dbReference>
<dbReference type="InterPro" id="IPR014710">
    <property type="entry name" value="RmlC-like_jellyroll"/>
</dbReference>
<dbReference type="InterPro" id="IPR036390">
    <property type="entry name" value="WH_DNA-bd_sf"/>
</dbReference>
<evidence type="ECO:0000256" key="3">
    <source>
        <dbReference type="ARBA" id="ARBA00023163"/>
    </source>
</evidence>
<dbReference type="Proteomes" id="UP000002453">
    <property type="component" value="Chromosome"/>
</dbReference>
<dbReference type="Gene3D" id="2.60.120.10">
    <property type="entry name" value="Jelly Rolls"/>
    <property type="match status" value="1"/>
</dbReference>
<evidence type="ECO:0000259" key="4">
    <source>
        <dbReference type="PROSITE" id="PS50042"/>
    </source>
</evidence>
<evidence type="ECO:0000259" key="5">
    <source>
        <dbReference type="PROSITE" id="PS51063"/>
    </source>
</evidence>
<feature type="domain" description="Cyclic nucleotide-binding" evidence="4">
    <location>
        <begin position="13"/>
        <end position="134"/>
    </location>
</feature>
<evidence type="ECO:0000313" key="7">
    <source>
        <dbReference type="Proteomes" id="UP000002453"/>
    </source>
</evidence>
<dbReference type="SMART" id="SM00100">
    <property type="entry name" value="cNMP"/>
    <property type="match status" value="1"/>
</dbReference>
<dbReference type="EMBL" id="CP001185">
    <property type="protein sequence ID" value="ACJ75561.1"/>
    <property type="molecule type" value="Genomic_DNA"/>
</dbReference>
<protein>
    <submittedName>
        <fullName evidence="6">Transcriptional regulator, crp family</fullName>
    </submittedName>
</protein>
<gene>
    <name evidence="6" type="ordered locus">THA_1108</name>
</gene>
<keyword evidence="7" id="KW-1185">Reference proteome</keyword>
<dbReference type="GO" id="GO:0006355">
    <property type="term" value="P:regulation of DNA-templated transcription"/>
    <property type="evidence" value="ECO:0007669"/>
    <property type="project" value="InterPro"/>
</dbReference>
<feature type="domain" description="HTH crp-type" evidence="5">
    <location>
        <begin position="148"/>
        <end position="216"/>
    </location>
</feature>
<dbReference type="STRING" id="484019.THA_1108"/>
<proteinExistence type="predicted"/>
<evidence type="ECO:0000256" key="2">
    <source>
        <dbReference type="ARBA" id="ARBA00023125"/>
    </source>
</evidence>
<organism evidence="6 7">
    <name type="scientific">Thermosipho africanus (strain TCF52B)</name>
    <dbReference type="NCBI Taxonomy" id="484019"/>
    <lineage>
        <taxon>Bacteria</taxon>
        <taxon>Thermotogati</taxon>
        <taxon>Thermotogota</taxon>
        <taxon>Thermotogae</taxon>
        <taxon>Thermotogales</taxon>
        <taxon>Fervidobacteriaceae</taxon>
        <taxon>Thermosipho</taxon>
    </lineage>
</organism>
<dbReference type="HOGENOM" id="CLU_075053_4_1_0"/>
<keyword evidence="3" id="KW-0804">Transcription</keyword>
<dbReference type="SUPFAM" id="SSF46785">
    <property type="entry name" value="Winged helix' DNA-binding domain"/>
    <property type="match status" value="1"/>
</dbReference>
<dbReference type="OrthoDB" id="3176638at2"/>
<dbReference type="InterPro" id="IPR018490">
    <property type="entry name" value="cNMP-bd_dom_sf"/>
</dbReference>
<dbReference type="CDD" id="cd00038">
    <property type="entry name" value="CAP_ED"/>
    <property type="match status" value="1"/>
</dbReference>
<dbReference type="GO" id="GO:0003677">
    <property type="term" value="F:DNA binding"/>
    <property type="evidence" value="ECO:0007669"/>
    <property type="project" value="UniProtKB-KW"/>
</dbReference>
<dbReference type="AlphaFoldDB" id="B7IHJ7"/>
<accession>B7IHJ7</accession>
<evidence type="ECO:0000256" key="1">
    <source>
        <dbReference type="ARBA" id="ARBA00023015"/>
    </source>
</evidence>
<keyword evidence="1" id="KW-0805">Transcription regulation</keyword>
<dbReference type="eggNOG" id="COG0664">
    <property type="taxonomic scope" value="Bacteria"/>
</dbReference>
<dbReference type="Pfam" id="PF00027">
    <property type="entry name" value="cNMP_binding"/>
    <property type="match status" value="1"/>
</dbReference>
<sequence length="229" mass="26546">MKQYIESIKNCSLFKDLNENEILEITKKSKILTFEKDEIIKQRNDPIDEILILIEGEALGLFVNEEGRVIQIDHMIAPKTLAIATIFSSNPKYPVDVVAIKKCKILTLSKDILIHEMMKNEKILKNYLQNVSDTFIFITDRFYEITLKNLIQKVCSFLYDSFKKQNSKTIKLEISKTELAREFGVTRPALSRVFIELEKKGIIEMEGKNVKIKDLRYIEVYCSPEGLDS</sequence>
<name>B7IHJ7_THEAB</name>
<keyword evidence="2" id="KW-0238">DNA-binding</keyword>
<dbReference type="RefSeq" id="WP_012580003.1">
    <property type="nucleotide sequence ID" value="NC_011653.1"/>
</dbReference>
<dbReference type="KEGG" id="taf:THA_1108"/>